<dbReference type="PANTHER" id="PTHR23089">
    <property type="entry name" value="HISTIDINE TRIAD HIT PROTEIN"/>
    <property type="match status" value="1"/>
</dbReference>
<dbReference type="PROSITE" id="PS00892">
    <property type="entry name" value="HIT_1"/>
    <property type="match status" value="1"/>
</dbReference>
<gene>
    <name evidence="3" type="ORF">ACFOND_15375</name>
</gene>
<evidence type="ECO:0000256" key="1">
    <source>
        <dbReference type="PROSITE-ProRule" id="PRU00464"/>
    </source>
</evidence>
<accession>A0ABV7WV12</accession>
<dbReference type="EMBL" id="JBHRYN010000069">
    <property type="protein sequence ID" value="MFC3703011.1"/>
    <property type="molecule type" value="Genomic_DNA"/>
</dbReference>
<evidence type="ECO:0000313" key="4">
    <source>
        <dbReference type="Proteomes" id="UP001595710"/>
    </source>
</evidence>
<protein>
    <submittedName>
        <fullName evidence="3">Histidine triad nucleotide-binding protein</fullName>
    </submittedName>
</protein>
<dbReference type="RefSeq" id="WP_290280136.1">
    <property type="nucleotide sequence ID" value="NZ_JAUFQI010000001.1"/>
</dbReference>
<keyword evidence="4" id="KW-1185">Reference proteome</keyword>
<evidence type="ECO:0000259" key="2">
    <source>
        <dbReference type="PROSITE" id="PS51084"/>
    </source>
</evidence>
<dbReference type="InterPro" id="IPR011146">
    <property type="entry name" value="HIT-like"/>
</dbReference>
<dbReference type="Pfam" id="PF01230">
    <property type="entry name" value="HIT"/>
    <property type="match status" value="1"/>
</dbReference>
<dbReference type="PRINTS" id="PR00332">
    <property type="entry name" value="HISTRIAD"/>
</dbReference>
<dbReference type="PROSITE" id="PS51084">
    <property type="entry name" value="HIT_2"/>
    <property type="match status" value="1"/>
</dbReference>
<reference evidence="4" key="1">
    <citation type="journal article" date="2019" name="Int. J. Syst. Evol. Microbiol.">
        <title>The Global Catalogue of Microorganisms (GCM) 10K type strain sequencing project: providing services to taxonomists for standard genome sequencing and annotation.</title>
        <authorList>
            <consortium name="The Broad Institute Genomics Platform"/>
            <consortium name="The Broad Institute Genome Sequencing Center for Infectious Disease"/>
            <person name="Wu L."/>
            <person name="Ma J."/>
        </authorList>
    </citation>
    <scope>NUCLEOTIDE SEQUENCE [LARGE SCALE GENOMIC DNA]</scope>
    <source>
        <strain evidence="4">CECT 8288</strain>
    </source>
</reference>
<evidence type="ECO:0000313" key="3">
    <source>
        <dbReference type="EMBL" id="MFC3703011.1"/>
    </source>
</evidence>
<dbReference type="Gene3D" id="3.30.428.10">
    <property type="entry name" value="HIT-like"/>
    <property type="match status" value="1"/>
</dbReference>
<feature type="domain" description="HIT" evidence="2">
    <location>
        <begin position="5"/>
        <end position="119"/>
    </location>
</feature>
<comment type="caution">
    <text evidence="3">The sequence shown here is derived from an EMBL/GenBank/DDBJ whole genome shotgun (WGS) entry which is preliminary data.</text>
</comment>
<dbReference type="CDD" id="cd01276">
    <property type="entry name" value="PKCI_related"/>
    <property type="match status" value="1"/>
</dbReference>
<feature type="short sequence motif" description="Histidine triad motif" evidence="1">
    <location>
        <begin position="97"/>
        <end position="101"/>
    </location>
</feature>
<dbReference type="InterPro" id="IPR019808">
    <property type="entry name" value="Histidine_triad_CS"/>
</dbReference>
<dbReference type="SUPFAM" id="SSF54197">
    <property type="entry name" value="HIT-like"/>
    <property type="match status" value="1"/>
</dbReference>
<organism evidence="3 4">
    <name type="scientific">Reinekea marina</name>
    <dbReference type="NCBI Taxonomy" id="1310421"/>
    <lineage>
        <taxon>Bacteria</taxon>
        <taxon>Pseudomonadati</taxon>
        <taxon>Pseudomonadota</taxon>
        <taxon>Gammaproteobacteria</taxon>
        <taxon>Oceanospirillales</taxon>
        <taxon>Saccharospirillaceae</taxon>
        <taxon>Reinekea</taxon>
    </lineage>
</organism>
<name>A0ABV7WV12_9GAMM</name>
<proteinExistence type="predicted"/>
<dbReference type="InterPro" id="IPR036265">
    <property type="entry name" value="HIT-like_sf"/>
</dbReference>
<dbReference type="InterPro" id="IPR001310">
    <property type="entry name" value="Histidine_triad_HIT"/>
</dbReference>
<sequence>MSDCLFCKIVDGDIPSKKVYEDDEYLAFWDIAPKAPVHILLIPKQHIASLYHLDDSNVGVVQGMMSKAPEIARLMKLDDGFRAIVNTGDGGGQEVGHIHLHILGDVRKATWSGFPIQDK</sequence>
<dbReference type="Proteomes" id="UP001595710">
    <property type="component" value="Unassembled WGS sequence"/>
</dbReference>